<dbReference type="InterPro" id="IPR000249">
    <property type="entry name" value="BMC_dom"/>
</dbReference>
<dbReference type="CDD" id="cd07051">
    <property type="entry name" value="BMC_like_1_repeat1"/>
    <property type="match status" value="1"/>
</dbReference>
<dbReference type="AlphaFoldDB" id="A0A127JUK4"/>
<accession>A0A127JUK4</accession>
<organism evidence="4 5">
    <name type="scientific">Ramlibacter tataouinensis</name>
    <dbReference type="NCBI Taxonomy" id="94132"/>
    <lineage>
        <taxon>Bacteria</taxon>
        <taxon>Pseudomonadati</taxon>
        <taxon>Pseudomonadota</taxon>
        <taxon>Betaproteobacteria</taxon>
        <taxon>Burkholderiales</taxon>
        <taxon>Comamonadaceae</taxon>
        <taxon>Ramlibacter</taxon>
    </lineage>
</organism>
<dbReference type="RefSeq" id="WP_061500487.1">
    <property type="nucleotide sequence ID" value="NZ_CP010951.1"/>
</dbReference>
<evidence type="ECO:0000259" key="3">
    <source>
        <dbReference type="PROSITE" id="PS51931"/>
    </source>
</evidence>
<dbReference type="OrthoDB" id="5800762at2"/>
<dbReference type="Gene3D" id="3.30.70.1710">
    <property type="match status" value="2"/>
</dbReference>
<proteinExistence type="predicted"/>
<dbReference type="Pfam" id="PF00936">
    <property type="entry name" value="BMC"/>
    <property type="match status" value="1"/>
</dbReference>
<dbReference type="CDD" id="cd07052">
    <property type="entry name" value="BMC_like_1_repeat2"/>
    <property type="match status" value="1"/>
</dbReference>
<dbReference type="PATRIC" id="fig|94132.3.peg.2728"/>
<evidence type="ECO:0000313" key="4">
    <source>
        <dbReference type="EMBL" id="AMO23687.1"/>
    </source>
</evidence>
<sequence>MPTLRSYIFLDRLQPQLMCLLGSTARGYLPRHNDAALVIEVAPGLDIEWLTDVALKHDDVKPGNLVVERQFGYLEFHSKYAASVQSAGAAVLEAIGATPAAAVKPEILASKIVDRVDGYHAFLVNRSKSGSMLLPGESLYIMEMTSSSYALLAANEAEKSANVKLVDCRFMGAAGRLYLAGSESDVRTAAHVAEATLRELAGSGR</sequence>
<evidence type="ECO:0000256" key="2">
    <source>
        <dbReference type="ARBA" id="ARBA00024446"/>
    </source>
</evidence>
<dbReference type="SMART" id="SM00877">
    <property type="entry name" value="BMC"/>
    <property type="match status" value="1"/>
</dbReference>
<feature type="domain" description="BMC circularly permuted" evidence="3">
    <location>
        <begin position="3"/>
        <end position="105"/>
    </location>
</feature>
<name>A0A127JUK4_9BURK</name>
<dbReference type="SUPFAM" id="SSF143414">
    <property type="entry name" value="CcmK-like"/>
    <property type="match status" value="1"/>
</dbReference>
<dbReference type="PROSITE" id="PS51931">
    <property type="entry name" value="BMC_CP"/>
    <property type="match status" value="2"/>
</dbReference>
<keyword evidence="5" id="KW-1185">Reference proteome</keyword>
<dbReference type="InterPro" id="IPR044870">
    <property type="entry name" value="BMC_CP"/>
</dbReference>
<gene>
    <name evidence="4" type="ORF">UC35_13405</name>
</gene>
<dbReference type="EMBL" id="CP010951">
    <property type="protein sequence ID" value="AMO23687.1"/>
    <property type="molecule type" value="Genomic_DNA"/>
</dbReference>
<dbReference type="GO" id="GO:0031469">
    <property type="term" value="C:bacterial microcompartment"/>
    <property type="evidence" value="ECO:0007669"/>
    <property type="project" value="UniProtKB-SubCell"/>
</dbReference>
<comment type="subcellular location">
    <subcellularLocation>
        <location evidence="1">Bacterial microcompartment</location>
    </subcellularLocation>
</comment>
<feature type="domain" description="BMC circularly permuted" evidence="3">
    <location>
        <begin position="106"/>
        <end position="205"/>
    </location>
</feature>
<reference evidence="4 5" key="1">
    <citation type="journal article" date="2014" name="Int. J. Syst. Evol. Microbiol.">
        <title>Ramlibacter solisilvae sp. nov., isolated from forest soil, and emended description of the genus Ramlibacter.</title>
        <authorList>
            <person name="Lee H.J."/>
            <person name="Lee S.H."/>
            <person name="Lee S.S."/>
            <person name="Lee J.S."/>
            <person name="Kim Y."/>
            <person name="Kim S.C."/>
            <person name="Jeon C.O."/>
        </authorList>
    </citation>
    <scope>NUCLEOTIDE SEQUENCE [LARGE SCALE GENOMIC DNA]</scope>
    <source>
        <strain evidence="4 5">5-10</strain>
    </source>
</reference>
<keyword evidence="2" id="KW-1283">Bacterial microcompartment</keyword>
<dbReference type="Proteomes" id="UP000070433">
    <property type="component" value="Chromosome"/>
</dbReference>
<evidence type="ECO:0000256" key="1">
    <source>
        <dbReference type="ARBA" id="ARBA00024322"/>
    </source>
</evidence>
<dbReference type="InterPro" id="IPR037233">
    <property type="entry name" value="CcmK-like_sf"/>
</dbReference>
<evidence type="ECO:0000313" key="5">
    <source>
        <dbReference type="Proteomes" id="UP000070433"/>
    </source>
</evidence>
<protein>
    <recommendedName>
        <fullName evidence="3">BMC circularly permuted domain-containing protein</fullName>
    </recommendedName>
</protein>